<organism evidence="4 5">
    <name type="scientific">Penicillium angulare</name>
    <dbReference type="NCBI Taxonomy" id="116970"/>
    <lineage>
        <taxon>Eukaryota</taxon>
        <taxon>Fungi</taxon>
        <taxon>Dikarya</taxon>
        <taxon>Ascomycota</taxon>
        <taxon>Pezizomycotina</taxon>
        <taxon>Eurotiomycetes</taxon>
        <taxon>Eurotiomycetidae</taxon>
        <taxon>Eurotiales</taxon>
        <taxon>Aspergillaceae</taxon>
        <taxon>Penicillium</taxon>
    </lineage>
</organism>
<dbReference type="OrthoDB" id="1739143at2759"/>
<evidence type="ECO:0000313" key="4">
    <source>
        <dbReference type="EMBL" id="KAJ5108468.1"/>
    </source>
</evidence>
<reference evidence="4" key="1">
    <citation type="submission" date="2022-11" db="EMBL/GenBank/DDBJ databases">
        <authorList>
            <person name="Petersen C."/>
        </authorList>
    </citation>
    <scope>NUCLEOTIDE SEQUENCE</scope>
    <source>
        <strain evidence="4">IBT 30069</strain>
    </source>
</reference>
<name>A0A9W9FY07_9EURO</name>
<keyword evidence="2" id="KW-0378">Hydrolase</keyword>
<dbReference type="PANTHER" id="PTHR43540">
    <property type="entry name" value="PEROXYUREIDOACRYLATE/UREIDOACRYLATE AMIDOHYDROLASE-RELATED"/>
    <property type="match status" value="1"/>
</dbReference>
<dbReference type="InterPro" id="IPR036380">
    <property type="entry name" value="Isochorismatase-like_sf"/>
</dbReference>
<evidence type="ECO:0000256" key="2">
    <source>
        <dbReference type="ARBA" id="ARBA00022801"/>
    </source>
</evidence>
<dbReference type="CDD" id="cd00431">
    <property type="entry name" value="cysteine_hydrolases"/>
    <property type="match status" value="1"/>
</dbReference>
<dbReference type="Pfam" id="PF00857">
    <property type="entry name" value="Isochorismatase"/>
    <property type="match status" value="1"/>
</dbReference>
<dbReference type="EMBL" id="JAPQKH010000003">
    <property type="protein sequence ID" value="KAJ5108468.1"/>
    <property type="molecule type" value="Genomic_DNA"/>
</dbReference>
<dbReference type="AlphaFoldDB" id="A0A9W9FY07"/>
<sequence length="190" mass="20856">MGTTTLLLLDIQNGIVDQFESKESYLQRLSSVLAAARKNSVNVVHIVTAFRNGYPENNPNNTSVPAVAARGLYKEGDHSVQIHSAVEVTPDEPVITKRRVSAFFGTELDMILRCSNTDHLIVAGLATSGAVLSTIRQAMDLDYRITVLRDCCMDPNEEVHRVLMDSIFGRKLNVISGEQWVSEIIGGPSN</sequence>
<evidence type="ECO:0000313" key="5">
    <source>
        <dbReference type="Proteomes" id="UP001149165"/>
    </source>
</evidence>
<protein>
    <recommendedName>
        <fullName evidence="3">Isochorismatase-like domain-containing protein</fullName>
    </recommendedName>
</protein>
<dbReference type="InterPro" id="IPR050272">
    <property type="entry name" value="Isochorismatase-like_hydrls"/>
</dbReference>
<dbReference type="SUPFAM" id="SSF52499">
    <property type="entry name" value="Isochorismatase-like hydrolases"/>
    <property type="match status" value="1"/>
</dbReference>
<dbReference type="Proteomes" id="UP001149165">
    <property type="component" value="Unassembled WGS sequence"/>
</dbReference>
<dbReference type="PANTHER" id="PTHR43540:SF1">
    <property type="entry name" value="ISOCHORISMATASE HYDROLASE"/>
    <property type="match status" value="1"/>
</dbReference>
<evidence type="ECO:0000259" key="3">
    <source>
        <dbReference type="Pfam" id="PF00857"/>
    </source>
</evidence>
<comment type="similarity">
    <text evidence="1">Belongs to the isochorismatase family.</text>
</comment>
<evidence type="ECO:0000256" key="1">
    <source>
        <dbReference type="ARBA" id="ARBA00006336"/>
    </source>
</evidence>
<dbReference type="InterPro" id="IPR000868">
    <property type="entry name" value="Isochorismatase-like_dom"/>
</dbReference>
<proteinExistence type="inferred from homology"/>
<reference evidence="4" key="2">
    <citation type="journal article" date="2023" name="IMA Fungus">
        <title>Comparative genomic study of the Penicillium genus elucidates a diverse pangenome and 15 lateral gene transfer events.</title>
        <authorList>
            <person name="Petersen C."/>
            <person name="Sorensen T."/>
            <person name="Nielsen M.R."/>
            <person name="Sondergaard T.E."/>
            <person name="Sorensen J.L."/>
            <person name="Fitzpatrick D.A."/>
            <person name="Frisvad J.C."/>
            <person name="Nielsen K.L."/>
        </authorList>
    </citation>
    <scope>NUCLEOTIDE SEQUENCE</scope>
    <source>
        <strain evidence="4">IBT 30069</strain>
    </source>
</reference>
<keyword evidence="5" id="KW-1185">Reference proteome</keyword>
<gene>
    <name evidence="4" type="ORF">N7456_005143</name>
</gene>
<feature type="domain" description="Isochorismatase-like" evidence="3">
    <location>
        <begin position="4"/>
        <end position="178"/>
    </location>
</feature>
<comment type="caution">
    <text evidence="4">The sequence shown here is derived from an EMBL/GenBank/DDBJ whole genome shotgun (WGS) entry which is preliminary data.</text>
</comment>
<dbReference type="GO" id="GO:0016787">
    <property type="term" value="F:hydrolase activity"/>
    <property type="evidence" value="ECO:0007669"/>
    <property type="project" value="UniProtKB-KW"/>
</dbReference>
<accession>A0A9W9FY07</accession>
<dbReference type="Gene3D" id="3.40.50.850">
    <property type="entry name" value="Isochorismatase-like"/>
    <property type="match status" value="1"/>
</dbReference>